<comment type="caution">
    <text evidence="1">The sequence shown here is derived from an EMBL/GenBank/DDBJ whole genome shotgun (WGS) entry which is preliminary data.</text>
</comment>
<reference evidence="1" key="1">
    <citation type="submission" date="2021-06" db="EMBL/GenBank/DDBJ databases">
        <authorList>
            <person name="Kallberg Y."/>
            <person name="Tangrot J."/>
            <person name="Rosling A."/>
        </authorList>
    </citation>
    <scope>NUCLEOTIDE SEQUENCE</scope>
    <source>
        <strain evidence="1">MA461A</strain>
    </source>
</reference>
<proteinExistence type="predicted"/>
<feature type="non-terminal residue" evidence="1">
    <location>
        <position position="412"/>
    </location>
</feature>
<protein>
    <submittedName>
        <fullName evidence="1">13040_t:CDS:1</fullName>
    </submittedName>
</protein>
<dbReference type="EMBL" id="CAJVQC010046493">
    <property type="protein sequence ID" value="CAG8783116.1"/>
    <property type="molecule type" value="Genomic_DNA"/>
</dbReference>
<organism evidence="1 2">
    <name type="scientific">Racocetra persica</name>
    <dbReference type="NCBI Taxonomy" id="160502"/>
    <lineage>
        <taxon>Eukaryota</taxon>
        <taxon>Fungi</taxon>
        <taxon>Fungi incertae sedis</taxon>
        <taxon>Mucoromycota</taxon>
        <taxon>Glomeromycotina</taxon>
        <taxon>Glomeromycetes</taxon>
        <taxon>Diversisporales</taxon>
        <taxon>Gigasporaceae</taxon>
        <taxon>Racocetra</taxon>
    </lineage>
</organism>
<sequence length="412" mass="47748">MNTLQSFLRVEPLNQITISRVLHKYWKDCGVNTEEADCEHVIKILKELTDGDIDESRKQHFTSLQDIEKIQFMWKELNALMKDTDLFRPKHDKPKWKTRATCNIGSMKEILRHLRNESQTHFHLFEMLCDADVDKLLCNDPLVNSIVDLGSPRFSLKEEEQNVLAGERSSIKGLSIGALVRQVCANFITKRNEIKQRYRFMILPSEKVTHARWVEQEYERERVARNITDDLLLKIKSNIFRRVSDGSENSLVEAIAHLIEASLCQLPLEYNVDVVRGEKQSIASKNQKVLEESGSRGDKPDLMIIASLRRKQYEVAYVESGKWDSNDKKICDDHNKLAKLCSDGYKEIVKERLKKVYIAFGVNIADKKFILHGLVQEKGIKYYLPIAKAKIPFCDESLEEVEEFVHTLLILR</sequence>
<keyword evidence="2" id="KW-1185">Reference proteome</keyword>
<accession>A0ACA9RAE2</accession>
<name>A0ACA9RAE2_9GLOM</name>
<dbReference type="Proteomes" id="UP000789920">
    <property type="component" value="Unassembled WGS sequence"/>
</dbReference>
<evidence type="ECO:0000313" key="2">
    <source>
        <dbReference type="Proteomes" id="UP000789920"/>
    </source>
</evidence>
<gene>
    <name evidence="1" type="ORF">RPERSI_LOCUS17900</name>
</gene>
<evidence type="ECO:0000313" key="1">
    <source>
        <dbReference type="EMBL" id="CAG8783116.1"/>
    </source>
</evidence>